<evidence type="ECO:0000256" key="17">
    <source>
        <dbReference type="ARBA" id="ARBA00045966"/>
    </source>
</evidence>
<comment type="catalytic activity">
    <reaction evidence="2">
        <text>Release of N-terminal proline from a peptide.</text>
        <dbReference type="EC" id="3.4.11.5"/>
    </reaction>
</comment>
<dbReference type="PANTHER" id="PTHR11963:SF23">
    <property type="entry name" value="CYTOSOL AMINOPEPTIDASE"/>
    <property type="match status" value="1"/>
</dbReference>
<evidence type="ECO:0000256" key="14">
    <source>
        <dbReference type="ARBA" id="ARBA00030997"/>
    </source>
</evidence>
<name>A0A914B3X0_PATMI</name>
<comment type="function">
    <text evidence="17">Cytosolic metallopeptidase that catalyzes the removal of unsubstituted N-terminal hydrophobic amino acids from various peptides. The presence of Zn(2+) ions is essential for the peptidase activity, and the association with other cofactors can modulate the substrate spectificity of the enzyme. For instance, in the presence of Mn(2+), it displays a specific Cys-Gly hydrolyzing activity of Cys-Gly-S-conjugates. Involved in the metabolism of glutathione and in the degradation of glutathione S-conjugates, which may play a role in the control of the cell redox status.</text>
</comment>
<dbReference type="GO" id="GO:0070006">
    <property type="term" value="F:metalloaminopeptidase activity"/>
    <property type="evidence" value="ECO:0007669"/>
    <property type="project" value="InterPro"/>
</dbReference>
<dbReference type="EC" id="3.4.13.23" evidence="11"/>
<dbReference type="InterPro" id="IPR008283">
    <property type="entry name" value="Peptidase_M17_N"/>
</dbReference>
<dbReference type="EC" id="3.4.11.1" evidence="4"/>
<feature type="domain" description="Cytosol aminopeptidase" evidence="20">
    <location>
        <begin position="367"/>
        <end position="374"/>
    </location>
</feature>
<evidence type="ECO:0000256" key="5">
    <source>
        <dbReference type="ARBA" id="ARBA00012568"/>
    </source>
</evidence>
<evidence type="ECO:0000256" key="9">
    <source>
        <dbReference type="ARBA" id="ARBA00022801"/>
    </source>
</evidence>
<keyword evidence="8" id="KW-0645">Protease</keyword>
<comment type="catalytic activity">
    <reaction evidence="19">
        <text>L-cysteinylglycine + H2O = L-cysteine + glycine</text>
        <dbReference type="Rhea" id="RHEA:28783"/>
        <dbReference type="ChEBI" id="CHEBI:15377"/>
        <dbReference type="ChEBI" id="CHEBI:35235"/>
        <dbReference type="ChEBI" id="CHEBI:57305"/>
        <dbReference type="ChEBI" id="CHEBI:61694"/>
    </reaction>
    <physiologicalReaction direction="left-to-right" evidence="19">
        <dbReference type="Rhea" id="RHEA:28784"/>
    </physiologicalReaction>
</comment>
<dbReference type="GO" id="GO:0030145">
    <property type="term" value="F:manganese ion binding"/>
    <property type="evidence" value="ECO:0007669"/>
    <property type="project" value="InterPro"/>
</dbReference>
<dbReference type="SUPFAM" id="SSF53187">
    <property type="entry name" value="Zn-dependent exopeptidases"/>
    <property type="match status" value="1"/>
</dbReference>
<dbReference type="InterPro" id="IPR023042">
    <property type="entry name" value="Peptidase_M17_leu_NH2_pept"/>
</dbReference>
<evidence type="ECO:0000256" key="10">
    <source>
        <dbReference type="ARBA" id="ARBA00023511"/>
    </source>
</evidence>
<dbReference type="Pfam" id="PF02789">
    <property type="entry name" value="Peptidase_M17_N"/>
    <property type="match status" value="1"/>
</dbReference>
<evidence type="ECO:0000256" key="18">
    <source>
        <dbReference type="ARBA" id="ARBA00047881"/>
    </source>
</evidence>
<evidence type="ECO:0000313" key="21">
    <source>
        <dbReference type="EnsemblMetazoa" id="XP_038071001.1"/>
    </source>
</evidence>
<evidence type="ECO:0000259" key="20">
    <source>
        <dbReference type="PROSITE" id="PS00631"/>
    </source>
</evidence>
<evidence type="ECO:0000256" key="1">
    <source>
        <dbReference type="ARBA" id="ARBA00000135"/>
    </source>
</evidence>
<comment type="catalytic activity">
    <reaction evidence="18">
        <text>S-benzyl-L-cysteinylglycine + H2O = S-benzyl-L-cysteine + glycine</text>
        <dbReference type="Rhea" id="RHEA:62568"/>
        <dbReference type="ChEBI" id="CHEBI:15377"/>
        <dbReference type="ChEBI" id="CHEBI:57305"/>
        <dbReference type="ChEBI" id="CHEBI:145802"/>
        <dbReference type="ChEBI" id="CHEBI:145803"/>
    </reaction>
    <physiologicalReaction direction="left-to-right" evidence="18">
        <dbReference type="Rhea" id="RHEA:62569"/>
    </physiologicalReaction>
</comment>
<keyword evidence="22" id="KW-1185">Reference proteome</keyword>
<organism evidence="21 22">
    <name type="scientific">Patiria miniata</name>
    <name type="common">Bat star</name>
    <name type="synonym">Asterina miniata</name>
    <dbReference type="NCBI Taxonomy" id="46514"/>
    <lineage>
        <taxon>Eukaryota</taxon>
        <taxon>Metazoa</taxon>
        <taxon>Echinodermata</taxon>
        <taxon>Eleutherozoa</taxon>
        <taxon>Asterozoa</taxon>
        <taxon>Asteroidea</taxon>
        <taxon>Valvatacea</taxon>
        <taxon>Valvatida</taxon>
        <taxon>Asterinidae</taxon>
        <taxon>Patiria</taxon>
    </lineage>
</organism>
<comment type="similarity">
    <text evidence="3">Belongs to the peptidase M17 family.</text>
</comment>
<proteinExistence type="inferred from homology"/>
<reference evidence="21" key="1">
    <citation type="submission" date="2022-11" db="UniProtKB">
        <authorList>
            <consortium name="EnsemblMetazoa"/>
        </authorList>
    </citation>
    <scope>IDENTIFICATION</scope>
</reference>
<protein>
    <recommendedName>
        <fullName evidence="6">Cytosol aminopeptidase</fullName>
        <ecNumber evidence="4">3.4.11.1</ecNumber>
        <ecNumber evidence="5">3.4.11.5</ecNumber>
        <ecNumber evidence="11">3.4.13.23</ecNumber>
    </recommendedName>
    <alternativeName>
        <fullName evidence="14">Cysteinylglycine-S-conjugate dipeptidase</fullName>
    </alternativeName>
    <alternativeName>
        <fullName evidence="15">Leucine aminopeptidase 3</fullName>
    </alternativeName>
    <alternativeName>
        <fullName evidence="16">Leucyl aminopeptidase</fullName>
    </alternativeName>
    <alternativeName>
        <fullName evidence="13">Proline aminopeptidase</fullName>
    </alternativeName>
    <alternativeName>
        <fullName evidence="12">Prolyl aminopeptidase</fullName>
    </alternativeName>
</protein>
<comment type="catalytic activity">
    <reaction evidence="1">
        <text>Release of an N-terminal amino acid, Xaa-|-Yaa-, in which Xaa is preferably Leu, but may be other amino acids including Pro although not Arg or Lys, and Yaa may be Pro. Amino acid amides and methyl esters are also readily hydrolyzed, but rates on arylamides are exceedingly low.</text>
        <dbReference type="EC" id="3.4.11.1"/>
    </reaction>
</comment>
<dbReference type="Proteomes" id="UP000887568">
    <property type="component" value="Unplaced"/>
</dbReference>
<sequence length="525" mass="56628">MAAPMRVRTTFSIFRRVSSQFGSWNRNYCSDVTKKGIIVGVYSKEDDKEEGFVFTKAAEEVNDRASGRLQELLNIAGPTVKQGKAKILYDVNQDFSSVAVVGLGKQSAGYNNVEQVNEAKENIRAAIAAGATQLRESGAKHISVDPCSDAQAAAEGASLALFSYDELKDESKRKPLVELDILGNTEKSAKEQWARGMTLASSQNFARTLMEMPANRLTPRRFAEITGEQLRITKTIVTRAHTQQWAMEKNMGGFLSVAKGSDQPPIFLEMTYNGTDPAVKPLILIGKGVTFDSGGISIKPAQNMDAMRADMGGAAVVAGAMDAIATLQLPINVVALTPLCENLLNGSANKPGDVVKAMNGKTIQIDNTDAEGRVLLADALCYACTEFEPRAVIDLATLTGAVDVALGSAATGTFSTSETLWSDLHQAGVETGDRLWRLPLYKHYTSQVTESHLADVNNVGKHPRSAGSCTGAAFLKEFVTVPEWAHLDIAGVMENKDEIPYLVKGMTGRPLRTLVEFVARMANQS</sequence>
<keyword evidence="9" id="KW-0378">Hydrolase</keyword>
<dbReference type="InterPro" id="IPR000819">
    <property type="entry name" value="Peptidase_M17_C"/>
</dbReference>
<evidence type="ECO:0000256" key="6">
    <source>
        <dbReference type="ARBA" id="ARBA00014190"/>
    </source>
</evidence>
<dbReference type="HAMAP" id="MF_00181">
    <property type="entry name" value="Cytosol_peptidase_M17"/>
    <property type="match status" value="1"/>
</dbReference>
<dbReference type="RefSeq" id="XP_038071001.1">
    <property type="nucleotide sequence ID" value="XM_038215073.1"/>
</dbReference>
<evidence type="ECO:0000256" key="15">
    <source>
        <dbReference type="ARBA" id="ARBA00031564"/>
    </source>
</evidence>
<dbReference type="InterPro" id="IPR043472">
    <property type="entry name" value="Macro_dom-like"/>
</dbReference>
<dbReference type="GO" id="GO:0005737">
    <property type="term" value="C:cytoplasm"/>
    <property type="evidence" value="ECO:0007669"/>
    <property type="project" value="InterPro"/>
</dbReference>
<dbReference type="GeneID" id="119739932"/>
<dbReference type="Gene3D" id="3.40.220.10">
    <property type="entry name" value="Leucine Aminopeptidase, subunit E, domain 1"/>
    <property type="match status" value="1"/>
</dbReference>
<dbReference type="OMA" id="WPMPLPE"/>
<dbReference type="Gene3D" id="3.40.630.10">
    <property type="entry name" value="Zn peptidases"/>
    <property type="match status" value="1"/>
</dbReference>
<dbReference type="PANTHER" id="PTHR11963">
    <property type="entry name" value="LEUCINE AMINOPEPTIDASE-RELATED"/>
    <property type="match status" value="1"/>
</dbReference>
<evidence type="ECO:0000256" key="19">
    <source>
        <dbReference type="ARBA" id="ARBA00049107"/>
    </source>
</evidence>
<evidence type="ECO:0000313" key="22">
    <source>
        <dbReference type="Proteomes" id="UP000887568"/>
    </source>
</evidence>
<evidence type="ECO:0000256" key="12">
    <source>
        <dbReference type="ARBA" id="ARBA00029605"/>
    </source>
</evidence>
<evidence type="ECO:0000256" key="8">
    <source>
        <dbReference type="ARBA" id="ARBA00022670"/>
    </source>
</evidence>
<dbReference type="EC" id="3.4.11.5" evidence="5"/>
<dbReference type="SUPFAM" id="SSF52949">
    <property type="entry name" value="Macro domain-like"/>
    <property type="match status" value="1"/>
</dbReference>
<evidence type="ECO:0000256" key="16">
    <source>
        <dbReference type="ARBA" id="ARBA00033172"/>
    </source>
</evidence>
<dbReference type="Pfam" id="PF00883">
    <property type="entry name" value="Peptidase_M17"/>
    <property type="match status" value="1"/>
</dbReference>
<comment type="catalytic activity">
    <reaction evidence="10">
        <text>an S-substituted L-cysteinylglycine + H2O = an S-substituted L-cysteine + glycine</text>
        <dbReference type="Rhea" id="RHEA:60444"/>
        <dbReference type="ChEBI" id="CHEBI:15377"/>
        <dbReference type="ChEBI" id="CHEBI:57305"/>
        <dbReference type="ChEBI" id="CHEBI:58717"/>
        <dbReference type="ChEBI" id="CHEBI:143103"/>
        <dbReference type="EC" id="3.4.13.23"/>
    </reaction>
    <physiologicalReaction direction="left-to-right" evidence="10">
        <dbReference type="Rhea" id="RHEA:60445"/>
    </physiologicalReaction>
</comment>
<dbReference type="OrthoDB" id="412814at2759"/>
<evidence type="ECO:0000256" key="2">
    <source>
        <dbReference type="ARBA" id="ARBA00001585"/>
    </source>
</evidence>
<evidence type="ECO:0000256" key="3">
    <source>
        <dbReference type="ARBA" id="ARBA00009528"/>
    </source>
</evidence>
<dbReference type="GO" id="GO:0006508">
    <property type="term" value="P:proteolysis"/>
    <property type="evidence" value="ECO:0007669"/>
    <property type="project" value="UniProtKB-KW"/>
</dbReference>
<dbReference type="AlphaFoldDB" id="A0A914B3X0"/>
<evidence type="ECO:0000256" key="13">
    <source>
        <dbReference type="ARBA" id="ARBA00030930"/>
    </source>
</evidence>
<dbReference type="PROSITE" id="PS00631">
    <property type="entry name" value="CYTOSOL_AP"/>
    <property type="match status" value="1"/>
</dbReference>
<keyword evidence="7" id="KW-0031">Aminopeptidase</keyword>
<evidence type="ECO:0000256" key="7">
    <source>
        <dbReference type="ARBA" id="ARBA00022438"/>
    </source>
</evidence>
<accession>A0A914B3X0</accession>
<evidence type="ECO:0000256" key="4">
    <source>
        <dbReference type="ARBA" id="ARBA00012565"/>
    </source>
</evidence>
<dbReference type="CDD" id="cd00433">
    <property type="entry name" value="Peptidase_M17"/>
    <property type="match status" value="1"/>
</dbReference>
<evidence type="ECO:0000256" key="11">
    <source>
        <dbReference type="ARBA" id="ARBA00023625"/>
    </source>
</evidence>
<dbReference type="InterPro" id="IPR011356">
    <property type="entry name" value="Leucine_aapep/pepB"/>
</dbReference>
<dbReference type="EnsemblMetazoa" id="XM_038215073.1">
    <property type="protein sequence ID" value="XP_038071001.1"/>
    <property type="gene ID" value="LOC119739932"/>
</dbReference>
<dbReference type="PRINTS" id="PR00481">
    <property type="entry name" value="LAMNOPPTDASE"/>
</dbReference>